<dbReference type="InterPro" id="IPR004518">
    <property type="entry name" value="MazG-like_dom"/>
</dbReference>
<proteinExistence type="predicted"/>
<evidence type="ECO:0000313" key="2">
    <source>
        <dbReference type="EMBL" id="GAA4923053.1"/>
    </source>
</evidence>
<evidence type="ECO:0000259" key="1">
    <source>
        <dbReference type="Pfam" id="PF03819"/>
    </source>
</evidence>
<name>A0ABP9FZQ3_9MICC</name>
<sequence length="103" mass="11647">MDISEMTEAVESVSQGYADKFGIERTDHWFILKLQEEVGELVQAYMNLAGMGRERGLSDPEKQQALENESADVLAHVLLLAKNHHVDLQAAVEHKWLSRAESR</sequence>
<feature type="domain" description="NTP pyrophosphohydrolase MazG-like" evidence="1">
    <location>
        <begin position="30"/>
        <end position="93"/>
    </location>
</feature>
<dbReference type="Proteomes" id="UP001500368">
    <property type="component" value="Unassembled WGS sequence"/>
</dbReference>
<dbReference type="CDD" id="cd11538">
    <property type="entry name" value="NTP-PPase_u1"/>
    <property type="match status" value="1"/>
</dbReference>
<comment type="caution">
    <text evidence="2">The sequence shown here is derived from an EMBL/GenBank/DDBJ whole genome shotgun (WGS) entry which is preliminary data.</text>
</comment>
<accession>A0ABP9FZQ3</accession>
<organism evidence="2 3">
    <name type="scientific">Nesterenkonia rhizosphaerae</name>
    <dbReference type="NCBI Taxonomy" id="1348272"/>
    <lineage>
        <taxon>Bacteria</taxon>
        <taxon>Bacillati</taxon>
        <taxon>Actinomycetota</taxon>
        <taxon>Actinomycetes</taxon>
        <taxon>Micrococcales</taxon>
        <taxon>Micrococcaceae</taxon>
        <taxon>Nesterenkonia</taxon>
    </lineage>
</organism>
<evidence type="ECO:0000313" key="3">
    <source>
        <dbReference type="Proteomes" id="UP001500368"/>
    </source>
</evidence>
<gene>
    <name evidence="2" type="ORF">GCM10025790_20110</name>
</gene>
<protein>
    <submittedName>
        <fullName evidence="2">MazG nucleotide pyrophosphohydrolase domain-containing protein</fullName>
    </submittedName>
</protein>
<dbReference type="Pfam" id="PF03819">
    <property type="entry name" value="MazG"/>
    <property type="match status" value="1"/>
</dbReference>
<keyword evidence="3" id="KW-1185">Reference proteome</keyword>
<dbReference type="RefSeq" id="WP_345477877.1">
    <property type="nucleotide sequence ID" value="NZ_BAABLW010000007.1"/>
</dbReference>
<dbReference type="Gene3D" id="1.10.287.1080">
    <property type="entry name" value="MazG-like"/>
    <property type="match status" value="1"/>
</dbReference>
<reference evidence="3" key="1">
    <citation type="journal article" date="2019" name="Int. J. Syst. Evol. Microbiol.">
        <title>The Global Catalogue of Microorganisms (GCM) 10K type strain sequencing project: providing services to taxonomists for standard genome sequencing and annotation.</title>
        <authorList>
            <consortium name="The Broad Institute Genomics Platform"/>
            <consortium name="The Broad Institute Genome Sequencing Center for Infectious Disease"/>
            <person name="Wu L."/>
            <person name="Ma J."/>
        </authorList>
    </citation>
    <scope>NUCLEOTIDE SEQUENCE [LARGE SCALE GENOMIC DNA]</scope>
    <source>
        <strain evidence="3">JCM 19129</strain>
    </source>
</reference>
<dbReference type="EMBL" id="BAABLW010000007">
    <property type="protein sequence ID" value="GAA4923053.1"/>
    <property type="molecule type" value="Genomic_DNA"/>
</dbReference>
<dbReference type="SUPFAM" id="SSF101386">
    <property type="entry name" value="all-alpha NTP pyrophosphatases"/>
    <property type="match status" value="1"/>
</dbReference>